<dbReference type="Pfam" id="PF06814">
    <property type="entry name" value="GOST_TM"/>
    <property type="match status" value="1"/>
</dbReference>
<feature type="chain" id="PRO_5040878131" description="Lung seven transmembrane receptor-domain-containing protein" evidence="7">
    <location>
        <begin position="22"/>
        <end position="506"/>
    </location>
</feature>
<dbReference type="InterPro" id="IPR054103">
    <property type="entry name" value="CAND6-7_N"/>
</dbReference>
<dbReference type="InterPro" id="IPR053937">
    <property type="entry name" value="GOST_TM"/>
</dbReference>
<evidence type="ECO:0000256" key="6">
    <source>
        <dbReference type="SAM" id="Phobius"/>
    </source>
</evidence>
<dbReference type="GO" id="GO:0016020">
    <property type="term" value="C:membrane"/>
    <property type="evidence" value="ECO:0007669"/>
    <property type="project" value="UniProtKB-SubCell"/>
</dbReference>
<feature type="transmembrane region" description="Helical" evidence="6">
    <location>
        <begin position="415"/>
        <end position="439"/>
    </location>
</feature>
<proteinExistence type="predicted"/>
<keyword evidence="2 6" id="KW-0812">Transmembrane</keyword>
<feature type="transmembrane region" description="Helical" evidence="6">
    <location>
        <begin position="339"/>
        <end position="360"/>
    </location>
</feature>
<keyword evidence="4 6" id="KW-1133">Transmembrane helix</keyword>
<comment type="subcellular location">
    <subcellularLocation>
        <location evidence="1">Membrane</location>
        <topology evidence="1">Multi-pass membrane protein</topology>
    </subcellularLocation>
</comment>
<feature type="transmembrane region" description="Helical" evidence="6">
    <location>
        <begin position="232"/>
        <end position="251"/>
    </location>
</feature>
<feature type="transmembrane region" description="Helical" evidence="6">
    <location>
        <begin position="389"/>
        <end position="409"/>
    </location>
</feature>
<reference evidence="10" key="1">
    <citation type="submission" date="2022-07" db="EMBL/GenBank/DDBJ databases">
        <title>Phylogenomic reconstructions and comparative analyses of Kickxellomycotina fungi.</title>
        <authorList>
            <person name="Reynolds N.K."/>
            <person name="Stajich J.E."/>
            <person name="Barry K."/>
            <person name="Grigoriev I.V."/>
            <person name="Crous P."/>
            <person name="Smith M.E."/>
        </authorList>
    </citation>
    <scope>NUCLEOTIDE SEQUENCE</scope>
    <source>
        <strain evidence="10">RSA 567</strain>
    </source>
</reference>
<dbReference type="OrthoDB" id="29657at2759"/>
<evidence type="ECO:0000256" key="1">
    <source>
        <dbReference type="ARBA" id="ARBA00004141"/>
    </source>
</evidence>
<dbReference type="PANTHER" id="PTHR21229:SF2">
    <property type="entry name" value="RE59932P"/>
    <property type="match status" value="1"/>
</dbReference>
<comment type="caution">
    <text evidence="10">The sequence shown here is derived from an EMBL/GenBank/DDBJ whole genome shotgun (WGS) entry which is preliminary data.</text>
</comment>
<accession>A0A9W8B5N5</accession>
<dbReference type="Proteomes" id="UP001151582">
    <property type="component" value="Unassembled WGS sequence"/>
</dbReference>
<name>A0A9W8B5N5_9FUNG</name>
<dbReference type="Pfam" id="PF21904">
    <property type="entry name" value="CAND6-7_N"/>
    <property type="match status" value="1"/>
</dbReference>
<feature type="signal peptide" evidence="7">
    <location>
        <begin position="1"/>
        <end position="21"/>
    </location>
</feature>
<keyword evidence="5 6" id="KW-0472">Membrane</keyword>
<keyword evidence="3 7" id="KW-0732">Signal</keyword>
<feature type="transmembrane region" description="Helical" evidence="6">
    <location>
        <begin position="309"/>
        <end position="327"/>
    </location>
</feature>
<dbReference type="InterPro" id="IPR009637">
    <property type="entry name" value="GPR107/GPR108-like"/>
</dbReference>
<feature type="domain" description="GOST seven transmembrane" evidence="8">
    <location>
        <begin position="190"/>
        <end position="441"/>
    </location>
</feature>
<dbReference type="AlphaFoldDB" id="A0A9W8B5N5"/>
<organism evidence="10 11">
    <name type="scientific">Dimargaris verticillata</name>
    <dbReference type="NCBI Taxonomy" id="2761393"/>
    <lineage>
        <taxon>Eukaryota</taxon>
        <taxon>Fungi</taxon>
        <taxon>Fungi incertae sedis</taxon>
        <taxon>Zoopagomycota</taxon>
        <taxon>Kickxellomycotina</taxon>
        <taxon>Dimargaritomycetes</taxon>
        <taxon>Dimargaritales</taxon>
        <taxon>Dimargaritaceae</taxon>
        <taxon>Dimargaris</taxon>
    </lineage>
</organism>
<evidence type="ECO:0000256" key="5">
    <source>
        <dbReference type="ARBA" id="ARBA00023136"/>
    </source>
</evidence>
<evidence type="ECO:0000313" key="11">
    <source>
        <dbReference type="Proteomes" id="UP001151582"/>
    </source>
</evidence>
<keyword evidence="11" id="KW-1185">Reference proteome</keyword>
<feature type="transmembrane region" description="Helical" evidence="6">
    <location>
        <begin position="192"/>
        <end position="211"/>
    </location>
</feature>
<evidence type="ECO:0000313" key="10">
    <source>
        <dbReference type="EMBL" id="KAJ1985082.1"/>
    </source>
</evidence>
<protein>
    <recommendedName>
        <fullName evidence="12">Lung seven transmembrane receptor-domain-containing protein</fullName>
    </recommendedName>
</protein>
<evidence type="ECO:0008006" key="12">
    <source>
        <dbReference type="Google" id="ProtNLM"/>
    </source>
</evidence>
<feature type="domain" description="CAND6/7 N-terminal" evidence="9">
    <location>
        <begin position="29"/>
        <end position="173"/>
    </location>
</feature>
<dbReference type="PANTHER" id="PTHR21229">
    <property type="entry name" value="LUNG SEVEN TRANSMEMBRANE RECEPTOR"/>
    <property type="match status" value="1"/>
</dbReference>
<evidence type="ECO:0000256" key="7">
    <source>
        <dbReference type="SAM" id="SignalP"/>
    </source>
</evidence>
<evidence type="ECO:0000259" key="8">
    <source>
        <dbReference type="Pfam" id="PF06814"/>
    </source>
</evidence>
<evidence type="ECO:0000256" key="2">
    <source>
        <dbReference type="ARBA" id="ARBA00022692"/>
    </source>
</evidence>
<sequence length="506" mass="57124">MHTRPFLVYLALLAWALLAFGTTVHARAELHVVNDQRRLIRLMQFGFLPQAHVTLQLKGIRYAADQQAADSAISPTHPLAVLISRASTPAQATIYLKQQKATSCPLNDPSVEDLVKSGRVQVFLLDTPDDPSLAVPSSWNYTHTVTTETQGFWTVLVVNCQPTRRLNFQFHSDALNPSENHLSAGDIPLPRLYLAAGLAYLGLCGLWAWLLQQFKQSYKRVQPNDLASSAPIAWHHQLLLGFLMLVAVHKLLQSYKFTHVAQGMGNDVWVIGFYVFAFLKGLLGILIVALIASGWLFVRLFLTSTDKKVIMCVVPLQVLANIAHIVQSESAIGSVERSTWMSIVPFVDFGAFLVILWTIIQTRRHLQRASEVDDKAADNLRKYKVWGSFYIYTLIYLYGTRIVAQYLNISLPYHYIRWVSELIIEVTSIGFYMIIGYIFRPLGDLSQSTLSLPSSYNEPGSSRGSRRRRHSDDLAIDDPWQDFSHEIYIPLNTRREGTTGRLLARP</sequence>
<evidence type="ECO:0000256" key="3">
    <source>
        <dbReference type="ARBA" id="ARBA00022729"/>
    </source>
</evidence>
<dbReference type="EMBL" id="JANBQB010000005">
    <property type="protein sequence ID" value="KAJ1985082.1"/>
    <property type="molecule type" value="Genomic_DNA"/>
</dbReference>
<gene>
    <name evidence="10" type="ORF">H4R34_000259</name>
</gene>
<dbReference type="GO" id="GO:0005794">
    <property type="term" value="C:Golgi apparatus"/>
    <property type="evidence" value="ECO:0007669"/>
    <property type="project" value="TreeGrafter"/>
</dbReference>
<evidence type="ECO:0000259" key="9">
    <source>
        <dbReference type="Pfam" id="PF21904"/>
    </source>
</evidence>
<evidence type="ECO:0000256" key="4">
    <source>
        <dbReference type="ARBA" id="ARBA00022989"/>
    </source>
</evidence>
<feature type="transmembrane region" description="Helical" evidence="6">
    <location>
        <begin position="271"/>
        <end position="297"/>
    </location>
</feature>